<dbReference type="InterPro" id="IPR036388">
    <property type="entry name" value="WH-like_DNA-bd_sf"/>
</dbReference>
<dbReference type="SUPFAM" id="SSF46785">
    <property type="entry name" value="Winged helix' DNA-binding domain"/>
    <property type="match status" value="1"/>
</dbReference>
<dbReference type="Proteomes" id="UP001067121">
    <property type="component" value="Unassembled WGS sequence"/>
</dbReference>
<evidence type="ECO:0000256" key="1">
    <source>
        <dbReference type="ARBA" id="ARBA00023015"/>
    </source>
</evidence>
<proteinExistence type="predicted"/>
<name>A0AAP3CGX4_BACVA</name>
<evidence type="ECO:0000259" key="4">
    <source>
        <dbReference type="PROSITE" id="PS51118"/>
    </source>
</evidence>
<dbReference type="PANTHER" id="PTHR33204">
    <property type="entry name" value="TRANSCRIPTIONAL REGULATOR, MARR FAMILY"/>
    <property type="match status" value="1"/>
</dbReference>
<comment type="caution">
    <text evidence="5">The sequence shown here is derived from an EMBL/GenBank/DDBJ whole genome shotgun (WGS) entry which is preliminary data.</text>
</comment>
<evidence type="ECO:0000313" key="5">
    <source>
        <dbReference type="EMBL" id="MCY8316098.1"/>
    </source>
</evidence>
<evidence type="ECO:0000256" key="2">
    <source>
        <dbReference type="ARBA" id="ARBA00023125"/>
    </source>
</evidence>
<protein>
    <submittedName>
        <fullName evidence="5">Helix-turn-helix transcriptional regulator</fullName>
    </submittedName>
</protein>
<keyword evidence="2" id="KW-0238">DNA-binding</keyword>
<dbReference type="InterPro" id="IPR036390">
    <property type="entry name" value="WH_DNA-bd_sf"/>
</dbReference>
<dbReference type="Pfam" id="PF01638">
    <property type="entry name" value="HxlR"/>
    <property type="match status" value="1"/>
</dbReference>
<dbReference type="EMBL" id="JALAOH010000009">
    <property type="protein sequence ID" value="MCY8316098.1"/>
    <property type="molecule type" value="Genomic_DNA"/>
</dbReference>
<evidence type="ECO:0000313" key="6">
    <source>
        <dbReference type="Proteomes" id="UP001067121"/>
    </source>
</evidence>
<dbReference type="InterPro" id="IPR002577">
    <property type="entry name" value="HTH_HxlR"/>
</dbReference>
<sequence length="119" mass="13570">MGNRLNGFGACSAEVKKACPVEMTLHIIGGKWKGIIIDILSQKPVRFNELKRFIPGITQRMLTLQLRELEADGVVKRNVENTVPKKVEYSLTELGEKLSPIIASMRIWGNEYMRKNERK</sequence>
<accession>A0AAP3CGX4</accession>
<evidence type="ECO:0000256" key="3">
    <source>
        <dbReference type="ARBA" id="ARBA00023163"/>
    </source>
</evidence>
<reference evidence="5" key="1">
    <citation type="submission" date="2022-02" db="EMBL/GenBank/DDBJ databases">
        <title>Crop Bioprotection Bacillus Genome Sequencing.</title>
        <authorList>
            <person name="Dunlap C."/>
        </authorList>
    </citation>
    <scope>NUCLEOTIDE SEQUENCE</scope>
    <source>
        <strain evidence="5">98-1</strain>
    </source>
</reference>
<keyword evidence="3" id="KW-0804">Transcription</keyword>
<dbReference type="Gene3D" id="1.10.10.10">
    <property type="entry name" value="Winged helix-like DNA-binding domain superfamily/Winged helix DNA-binding domain"/>
    <property type="match status" value="1"/>
</dbReference>
<dbReference type="AlphaFoldDB" id="A0AAP3CGX4"/>
<gene>
    <name evidence="5" type="ORF">MOC71_04925</name>
</gene>
<dbReference type="PROSITE" id="PS51118">
    <property type="entry name" value="HTH_HXLR"/>
    <property type="match status" value="1"/>
</dbReference>
<organism evidence="5 6">
    <name type="scientific">Bacillus vallismortis</name>
    <dbReference type="NCBI Taxonomy" id="72361"/>
    <lineage>
        <taxon>Bacteria</taxon>
        <taxon>Bacillati</taxon>
        <taxon>Bacillota</taxon>
        <taxon>Bacilli</taxon>
        <taxon>Bacillales</taxon>
        <taxon>Bacillaceae</taxon>
        <taxon>Bacillus</taxon>
    </lineage>
</organism>
<dbReference type="GO" id="GO:0003677">
    <property type="term" value="F:DNA binding"/>
    <property type="evidence" value="ECO:0007669"/>
    <property type="project" value="UniProtKB-KW"/>
</dbReference>
<keyword evidence="1" id="KW-0805">Transcription regulation</keyword>
<dbReference type="PANTHER" id="PTHR33204:SF33">
    <property type="entry name" value="TRANSCRIPTIONAL REGULATOR, MARR FAMILY"/>
    <property type="match status" value="1"/>
</dbReference>
<feature type="domain" description="HTH hxlR-type" evidence="4">
    <location>
        <begin position="19"/>
        <end position="117"/>
    </location>
</feature>
<dbReference type="RefSeq" id="WP_268539296.1">
    <property type="nucleotide sequence ID" value="NZ_JALAOH010000009.1"/>
</dbReference>